<gene>
    <name evidence="2" type="ORF">BD410DRAFT_809691</name>
</gene>
<evidence type="ECO:0008006" key="4">
    <source>
        <dbReference type="Google" id="ProtNLM"/>
    </source>
</evidence>
<dbReference type="VEuPathDB" id="FungiDB:BD410DRAFT_809691"/>
<dbReference type="AlphaFoldDB" id="A0A4Y7PHK2"/>
<sequence length="177" mass="18938">MQFTKGLTIVFVYLATGAFAQSCNQGGTPYSCSDASIACLSVQTGDITLGGQTAKQIGGFQTAAVFLTRAISSATRGNMQQLCMDLVNSCCNHGSGFGSKSTIAIQSDEQGKMSNCVERRQGSHAVEFSWNARDVLFQGLGEAKIEFLQDGEIDRHYDSVQPGYAERTLVVSSYCTS</sequence>
<proteinExistence type="predicted"/>
<feature type="chain" id="PRO_5021502025" description="Hydrophobin" evidence="1">
    <location>
        <begin position="21"/>
        <end position="177"/>
    </location>
</feature>
<organism evidence="2 3">
    <name type="scientific">Rickenella mellea</name>
    <dbReference type="NCBI Taxonomy" id="50990"/>
    <lineage>
        <taxon>Eukaryota</taxon>
        <taxon>Fungi</taxon>
        <taxon>Dikarya</taxon>
        <taxon>Basidiomycota</taxon>
        <taxon>Agaricomycotina</taxon>
        <taxon>Agaricomycetes</taxon>
        <taxon>Hymenochaetales</taxon>
        <taxon>Rickenellaceae</taxon>
        <taxon>Rickenella</taxon>
    </lineage>
</organism>
<evidence type="ECO:0000313" key="2">
    <source>
        <dbReference type="EMBL" id="TDL14488.1"/>
    </source>
</evidence>
<evidence type="ECO:0000256" key="1">
    <source>
        <dbReference type="SAM" id="SignalP"/>
    </source>
</evidence>
<dbReference type="Proteomes" id="UP000294933">
    <property type="component" value="Unassembled WGS sequence"/>
</dbReference>
<keyword evidence="1" id="KW-0732">Signal</keyword>
<protein>
    <recommendedName>
        <fullName evidence="4">Hydrophobin</fullName>
    </recommendedName>
</protein>
<name>A0A4Y7PHK2_9AGAM</name>
<dbReference type="PROSITE" id="PS51257">
    <property type="entry name" value="PROKAR_LIPOPROTEIN"/>
    <property type="match status" value="1"/>
</dbReference>
<reference evidence="2 3" key="1">
    <citation type="submission" date="2018-06" db="EMBL/GenBank/DDBJ databases">
        <title>A transcriptomic atlas of mushroom development highlights an independent origin of complex multicellularity.</title>
        <authorList>
            <consortium name="DOE Joint Genome Institute"/>
            <person name="Krizsan K."/>
            <person name="Almasi E."/>
            <person name="Merenyi Z."/>
            <person name="Sahu N."/>
            <person name="Viragh M."/>
            <person name="Koszo T."/>
            <person name="Mondo S."/>
            <person name="Kiss B."/>
            <person name="Balint B."/>
            <person name="Kues U."/>
            <person name="Barry K."/>
            <person name="Hegedus J.C."/>
            <person name="Henrissat B."/>
            <person name="Johnson J."/>
            <person name="Lipzen A."/>
            <person name="Ohm R."/>
            <person name="Nagy I."/>
            <person name="Pangilinan J."/>
            <person name="Yan J."/>
            <person name="Xiong Y."/>
            <person name="Grigoriev I.V."/>
            <person name="Hibbett D.S."/>
            <person name="Nagy L.G."/>
        </authorList>
    </citation>
    <scope>NUCLEOTIDE SEQUENCE [LARGE SCALE GENOMIC DNA]</scope>
    <source>
        <strain evidence="2 3">SZMC22713</strain>
    </source>
</reference>
<dbReference type="EMBL" id="ML170333">
    <property type="protein sequence ID" value="TDL14488.1"/>
    <property type="molecule type" value="Genomic_DNA"/>
</dbReference>
<evidence type="ECO:0000313" key="3">
    <source>
        <dbReference type="Proteomes" id="UP000294933"/>
    </source>
</evidence>
<accession>A0A4Y7PHK2</accession>
<feature type="signal peptide" evidence="1">
    <location>
        <begin position="1"/>
        <end position="20"/>
    </location>
</feature>
<keyword evidence="3" id="KW-1185">Reference proteome</keyword>